<keyword evidence="2" id="KW-1185">Reference proteome</keyword>
<proteinExistence type="predicted"/>
<dbReference type="Proteomes" id="UP000239549">
    <property type="component" value="Unassembled WGS sequence"/>
</dbReference>
<evidence type="ECO:0000313" key="1">
    <source>
        <dbReference type="EMBL" id="GBF33881.1"/>
    </source>
</evidence>
<evidence type="ECO:0000313" key="2">
    <source>
        <dbReference type="Proteomes" id="UP000239549"/>
    </source>
</evidence>
<name>A0A2L2XIX5_9FIRM</name>
<dbReference type="AlphaFoldDB" id="A0A2L2XIX5"/>
<reference evidence="2" key="1">
    <citation type="submission" date="2018-02" db="EMBL/GenBank/DDBJ databases">
        <title>Genome sequence of Desulfocucumis palustris strain NAW-5.</title>
        <authorList>
            <person name="Watanabe M."/>
            <person name="Kojima H."/>
            <person name="Fukui M."/>
        </authorList>
    </citation>
    <scope>NUCLEOTIDE SEQUENCE [LARGE SCALE GENOMIC DNA]</scope>
    <source>
        <strain evidence="2">NAW-5</strain>
    </source>
</reference>
<accession>A0A2L2XIX5</accession>
<dbReference type="EMBL" id="BFAV01000123">
    <property type="protein sequence ID" value="GBF33881.1"/>
    <property type="molecule type" value="Genomic_DNA"/>
</dbReference>
<protein>
    <submittedName>
        <fullName evidence="1">Uncharacterized protein</fullName>
    </submittedName>
</protein>
<organism evidence="1 2">
    <name type="scientific">Desulfocucumis palustris</name>
    <dbReference type="NCBI Taxonomy" id="1898651"/>
    <lineage>
        <taxon>Bacteria</taxon>
        <taxon>Bacillati</taxon>
        <taxon>Bacillota</taxon>
        <taxon>Clostridia</taxon>
        <taxon>Eubacteriales</taxon>
        <taxon>Desulfocucumaceae</taxon>
        <taxon>Desulfocucumis</taxon>
    </lineage>
</organism>
<comment type="caution">
    <text evidence="1">The sequence shown here is derived from an EMBL/GenBank/DDBJ whole genome shotgun (WGS) entry which is preliminary data.</text>
</comment>
<sequence>MNHLSKEYNKCRHSTIEHRLKKIKNVFSHPRNNKRTIRMMDGLQNGIVLFT</sequence>
<gene>
    <name evidence="1" type="ORF">DCCM_2992</name>
</gene>